<dbReference type="InterPro" id="IPR008092">
    <property type="entry name" value="Ribosomal_mS29_met"/>
</dbReference>
<evidence type="ECO:0000256" key="6">
    <source>
        <dbReference type="ARBA" id="ARBA00023274"/>
    </source>
</evidence>
<evidence type="ECO:0000256" key="3">
    <source>
        <dbReference type="ARBA" id="ARBA00022946"/>
    </source>
</evidence>
<evidence type="ECO:0000313" key="9">
    <source>
        <dbReference type="RefSeq" id="XP_014666817.1"/>
    </source>
</evidence>
<gene>
    <name evidence="9" type="primary">LOC106808570</name>
</gene>
<protein>
    <recommendedName>
        <fullName evidence="7">Small ribosomal subunit protein mS29</fullName>
    </recommendedName>
</protein>
<proteinExistence type="inferred from homology"/>
<dbReference type="Pfam" id="PF10236">
    <property type="entry name" value="DAP3"/>
    <property type="match status" value="1"/>
</dbReference>
<keyword evidence="6" id="KW-0687">Ribonucleoprotein</keyword>
<keyword evidence="4" id="KW-0689">Ribosomal protein</keyword>
<sequence length="473" mass="54517">MAAPVHLCGKAMWIARLTNSMRSIYFKKSSSVSHMLSPRLLSTSTHEETVVPHTTASDAFQPHAVCKTNEHDPDKHTENHMSLFYKVQEDEIKRLFGSGGLERQFLIQLKTFQESCFMVRQPAFEVINYLKQSDYSNPAIRYVLYGKKGSGKTVSLAHIIHWCSQQGWLLIHVPSADRFTERVDEVQPSSHNPGRVDLPVVALEWLKRFKVQNSLFLEENEFKTSRSYVWSKRESTEEGAPITNVIEQGINRSKHASDCMNVILREVKLQSKNLRKPVLVAMDGVNHLFWDTAIRREDRTFLPACDVSLVYNLKKLLHNDWSNAAVVTTVDERYAGVYNKRRPSYLPRFLLQKSGFELFDPFLPVLVDGYSEKEALTCINYYIDRHWIQNENGKTDLIKTFDTLTLQGFELFDPFLPVLVDGYSEKEALTCINYYIDRHWIQNENAKTDGGKKELMHLSGFNPLQLDMLCRGL</sequence>
<keyword evidence="5" id="KW-0496">Mitochondrion</keyword>
<name>A0ABM1E3P6_PRICU</name>
<dbReference type="PANTHER" id="PTHR12810:SF0">
    <property type="entry name" value="SMALL RIBOSOMAL SUBUNIT PROTEIN MS29"/>
    <property type="match status" value="1"/>
</dbReference>
<keyword evidence="3" id="KW-0809">Transit peptide</keyword>
<organism evidence="8 9">
    <name type="scientific">Priapulus caudatus</name>
    <name type="common">Priapulid worm</name>
    <dbReference type="NCBI Taxonomy" id="37621"/>
    <lineage>
        <taxon>Eukaryota</taxon>
        <taxon>Metazoa</taxon>
        <taxon>Ecdysozoa</taxon>
        <taxon>Scalidophora</taxon>
        <taxon>Priapulida</taxon>
        <taxon>Priapulimorpha</taxon>
        <taxon>Priapulimorphida</taxon>
        <taxon>Priapulidae</taxon>
        <taxon>Priapulus</taxon>
    </lineage>
</organism>
<comment type="subcellular location">
    <subcellularLocation>
        <location evidence="1">Mitochondrion</location>
    </subcellularLocation>
</comment>
<evidence type="ECO:0000256" key="2">
    <source>
        <dbReference type="ARBA" id="ARBA00009863"/>
    </source>
</evidence>
<evidence type="ECO:0000256" key="1">
    <source>
        <dbReference type="ARBA" id="ARBA00004173"/>
    </source>
</evidence>
<evidence type="ECO:0000256" key="4">
    <source>
        <dbReference type="ARBA" id="ARBA00022980"/>
    </source>
</evidence>
<reference evidence="9" key="1">
    <citation type="submission" date="2025-08" db="UniProtKB">
        <authorList>
            <consortium name="RefSeq"/>
        </authorList>
    </citation>
    <scope>IDENTIFICATION</scope>
</reference>
<accession>A0ABM1E3P6</accession>
<dbReference type="PRINTS" id="PR01716">
    <property type="entry name" value="DEATHASSOCP3"/>
</dbReference>
<evidence type="ECO:0000313" key="8">
    <source>
        <dbReference type="Proteomes" id="UP000695022"/>
    </source>
</evidence>
<evidence type="ECO:0000256" key="5">
    <source>
        <dbReference type="ARBA" id="ARBA00023128"/>
    </source>
</evidence>
<keyword evidence="8" id="KW-1185">Reference proteome</keyword>
<evidence type="ECO:0000256" key="7">
    <source>
        <dbReference type="ARBA" id="ARBA00035140"/>
    </source>
</evidence>
<dbReference type="GeneID" id="106808570"/>
<dbReference type="PANTHER" id="PTHR12810">
    <property type="entry name" value="MITOCHONDRIAL 28S RIBOSOMAL PROTEIN S29"/>
    <property type="match status" value="1"/>
</dbReference>
<dbReference type="Proteomes" id="UP000695022">
    <property type="component" value="Unplaced"/>
</dbReference>
<comment type="similarity">
    <text evidence="2">Belongs to the mitochondrion-specific ribosomal protein mS29 family.</text>
</comment>
<dbReference type="InterPro" id="IPR019368">
    <property type="entry name" value="Ribosomal_mS29"/>
</dbReference>
<dbReference type="RefSeq" id="XP_014666817.1">
    <property type="nucleotide sequence ID" value="XM_014811331.1"/>
</dbReference>